<dbReference type="RefSeq" id="WP_073008049.1">
    <property type="nucleotide sequence ID" value="NZ_FQZO01000004.1"/>
</dbReference>
<organism evidence="1 2">
    <name type="scientific">Clostridium amylolyticum</name>
    <dbReference type="NCBI Taxonomy" id="1121298"/>
    <lineage>
        <taxon>Bacteria</taxon>
        <taxon>Bacillati</taxon>
        <taxon>Bacillota</taxon>
        <taxon>Clostridia</taxon>
        <taxon>Eubacteriales</taxon>
        <taxon>Clostridiaceae</taxon>
        <taxon>Clostridium</taxon>
    </lineage>
</organism>
<dbReference type="STRING" id="1121298.SAMN05444401_2893"/>
<evidence type="ECO:0000313" key="2">
    <source>
        <dbReference type="Proteomes" id="UP000184080"/>
    </source>
</evidence>
<protein>
    <recommendedName>
        <fullName evidence="3">Thiamine-phosphate pyrophosphorylase</fullName>
    </recommendedName>
</protein>
<proteinExistence type="predicted"/>
<name>A0A1M6IMT2_9CLOT</name>
<evidence type="ECO:0000313" key="1">
    <source>
        <dbReference type="EMBL" id="SHJ35725.1"/>
    </source>
</evidence>
<dbReference type="SUPFAM" id="SSF51391">
    <property type="entry name" value="Thiamin phosphate synthase"/>
    <property type="match status" value="1"/>
</dbReference>
<keyword evidence="2" id="KW-1185">Reference proteome</keyword>
<dbReference type="InterPro" id="IPR036206">
    <property type="entry name" value="ThiamineP_synth_sf"/>
</dbReference>
<reference evidence="1 2" key="1">
    <citation type="submission" date="2016-11" db="EMBL/GenBank/DDBJ databases">
        <authorList>
            <person name="Jaros S."/>
            <person name="Januszkiewicz K."/>
            <person name="Wedrychowicz H."/>
        </authorList>
    </citation>
    <scope>NUCLEOTIDE SEQUENCE [LARGE SCALE GENOMIC DNA]</scope>
    <source>
        <strain evidence="1 2">DSM 21864</strain>
    </source>
</reference>
<dbReference type="EMBL" id="FQZO01000004">
    <property type="protein sequence ID" value="SHJ35725.1"/>
    <property type="molecule type" value="Genomic_DNA"/>
</dbReference>
<sequence length="228" mass="25582">MLFKNLLENNKMTLVVSLPENSFEMAKAAYEAGAQALKMHINVHHRASGNDFGNFQSGKELFRSISREFNVPLGVVPGGQDAFATKEEMQQLEDMGVDFYSAYYHHLPANIADTKKLTRMVAIDNNYNEVILRGIENSPMEVLEASIMPGESYGQPLYFRDLMQYSAIASTISKPVLVPTQKKIKPEEIKLLHEVGVKAIMIGAVVTTKDIENLKKVTSEFREAIERL</sequence>
<evidence type="ECO:0008006" key="3">
    <source>
        <dbReference type="Google" id="ProtNLM"/>
    </source>
</evidence>
<dbReference type="AlphaFoldDB" id="A0A1M6IMT2"/>
<dbReference type="Proteomes" id="UP000184080">
    <property type="component" value="Unassembled WGS sequence"/>
</dbReference>
<accession>A0A1M6IMT2</accession>
<dbReference type="OrthoDB" id="369749at2"/>
<gene>
    <name evidence="1" type="ORF">SAMN05444401_2893</name>
</gene>